<dbReference type="RefSeq" id="WP_012825199.1">
    <property type="nucleotide sequence ID" value="NC_013422.1"/>
</dbReference>
<gene>
    <name evidence="3" type="ordered locus">Hneap_2359</name>
</gene>
<dbReference type="STRING" id="555778.Hneap_2359"/>
<dbReference type="GO" id="GO:0016887">
    <property type="term" value="F:ATP hydrolysis activity"/>
    <property type="evidence" value="ECO:0007669"/>
    <property type="project" value="InterPro"/>
</dbReference>
<dbReference type="KEGG" id="hna:Hneap_2359"/>
<dbReference type="HOGENOM" id="CLU_008681_0_4_6"/>
<dbReference type="OrthoDB" id="9774491at2"/>
<evidence type="ECO:0000313" key="3">
    <source>
        <dbReference type="EMBL" id="ACX97168.1"/>
    </source>
</evidence>
<dbReference type="eggNOG" id="COG1485">
    <property type="taxonomic scope" value="Bacteria"/>
</dbReference>
<dbReference type="SUPFAM" id="SSF52540">
    <property type="entry name" value="P-loop containing nucleoside triphosphate hydrolases"/>
    <property type="match status" value="1"/>
</dbReference>
<protein>
    <submittedName>
        <fullName evidence="3">AFG1-family ATPase</fullName>
    </submittedName>
</protein>
<evidence type="ECO:0000256" key="2">
    <source>
        <dbReference type="ARBA" id="ARBA00022840"/>
    </source>
</evidence>
<keyword evidence="1" id="KW-0547">Nucleotide-binding</keyword>
<proteinExistence type="predicted"/>
<dbReference type="InterPro" id="IPR005654">
    <property type="entry name" value="ATPase_AFG1-like"/>
</dbReference>
<dbReference type="Pfam" id="PF03969">
    <property type="entry name" value="AFG1_ATPase"/>
    <property type="match status" value="1"/>
</dbReference>
<dbReference type="EMBL" id="CP001801">
    <property type="protein sequence ID" value="ACX97168.1"/>
    <property type="molecule type" value="Genomic_DNA"/>
</dbReference>
<evidence type="ECO:0000256" key="1">
    <source>
        <dbReference type="ARBA" id="ARBA00022741"/>
    </source>
</evidence>
<dbReference type="InterPro" id="IPR027417">
    <property type="entry name" value="P-loop_NTPase"/>
</dbReference>
<sequence>MSSDQLTSCMQAEAQTRGFSLDAAQLNACSVLQTAYEQCVKRSSPLPAVPLLRRLLGSVPAVTPVKGVYLHGGVGRGKSFVMNAFFSCVPLAQKQRIHFHRFMADVHARLTELKGCENPLLRIARDIARGVRLLCLDEFHIADITDAMLIRGLMQGLFDHGVVVVITSNTSPDDLYRNGLQRAQFLPTIALLKQSMAMVPFDSDVDYRLAFDPQSADISALPEAFTAMAEGHVDQKISLEIVGRAITARCLVDGAVWFDFHELCTGARGKADYIELANRFHTICLSGVPRFDQHSLAQARRFMWLVDEFYDRGVQLIFPDAASTAHFDHADLLDGEFKRVLSRLAEMQSRTYVSRSTN</sequence>
<accession>D0KX48</accession>
<dbReference type="PANTHER" id="PTHR12169:SF6">
    <property type="entry name" value="AFG1-LIKE ATPASE"/>
    <property type="match status" value="1"/>
</dbReference>
<reference evidence="3 4" key="1">
    <citation type="submission" date="2009-10" db="EMBL/GenBank/DDBJ databases">
        <title>Complete sequence of Halothiobacillus neapolitanus c2.</title>
        <authorList>
            <consortium name="US DOE Joint Genome Institute"/>
            <person name="Lucas S."/>
            <person name="Copeland A."/>
            <person name="Lapidus A."/>
            <person name="Glavina del Rio T."/>
            <person name="Tice H."/>
            <person name="Bruce D."/>
            <person name="Goodwin L."/>
            <person name="Pitluck S."/>
            <person name="Davenport K."/>
            <person name="Brettin T."/>
            <person name="Detter J.C."/>
            <person name="Han C."/>
            <person name="Tapia R."/>
            <person name="Larimer F."/>
            <person name="Land M."/>
            <person name="Hauser L."/>
            <person name="Kyrpides N."/>
            <person name="Mikhailova N."/>
            <person name="Kerfeld C."/>
            <person name="Cannon G."/>
            <person name="Heinhort S."/>
        </authorList>
    </citation>
    <scope>NUCLEOTIDE SEQUENCE [LARGE SCALE GENOMIC DNA]</scope>
    <source>
        <strain evidence="4">ATCC 23641 / c2</strain>
    </source>
</reference>
<dbReference type="GO" id="GO:0005524">
    <property type="term" value="F:ATP binding"/>
    <property type="evidence" value="ECO:0007669"/>
    <property type="project" value="UniProtKB-KW"/>
</dbReference>
<evidence type="ECO:0000313" key="4">
    <source>
        <dbReference type="Proteomes" id="UP000009102"/>
    </source>
</evidence>
<dbReference type="PANTHER" id="PTHR12169">
    <property type="entry name" value="ATPASE N2B"/>
    <property type="match status" value="1"/>
</dbReference>
<dbReference type="AlphaFoldDB" id="D0KX48"/>
<dbReference type="GO" id="GO:0005737">
    <property type="term" value="C:cytoplasm"/>
    <property type="evidence" value="ECO:0007669"/>
    <property type="project" value="TreeGrafter"/>
</dbReference>
<dbReference type="Proteomes" id="UP000009102">
    <property type="component" value="Chromosome"/>
</dbReference>
<keyword evidence="2" id="KW-0067">ATP-binding</keyword>
<organism evidence="3 4">
    <name type="scientific">Halothiobacillus neapolitanus (strain ATCC 23641 / DSM 15147 / CIP 104769 / NCIMB 8539 / c2)</name>
    <name type="common">Thiobacillus neapolitanus</name>
    <dbReference type="NCBI Taxonomy" id="555778"/>
    <lineage>
        <taxon>Bacteria</taxon>
        <taxon>Pseudomonadati</taxon>
        <taxon>Pseudomonadota</taxon>
        <taxon>Gammaproteobacteria</taxon>
        <taxon>Chromatiales</taxon>
        <taxon>Halothiobacillaceae</taxon>
        <taxon>Halothiobacillus</taxon>
    </lineage>
</organism>
<keyword evidence="4" id="KW-1185">Reference proteome</keyword>
<dbReference type="Gene3D" id="3.40.50.300">
    <property type="entry name" value="P-loop containing nucleotide triphosphate hydrolases"/>
    <property type="match status" value="1"/>
</dbReference>
<dbReference type="NCBIfam" id="NF040713">
    <property type="entry name" value="ZapE"/>
    <property type="match status" value="1"/>
</dbReference>
<name>D0KX48_HALNC</name>